<dbReference type="GO" id="GO:0006355">
    <property type="term" value="P:regulation of DNA-templated transcription"/>
    <property type="evidence" value="ECO:0007669"/>
    <property type="project" value="InterPro"/>
</dbReference>
<dbReference type="GO" id="GO:0003677">
    <property type="term" value="F:DNA binding"/>
    <property type="evidence" value="ECO:0007669"/>
    <property type="project" value="UniProtKB-KW"/>
</dbReference>
<sequence length="150" mass="16973">MPHKDRERRLEYLRQWKLKNRPAPKIEPQSDPGLPPRGVMVFSPDGTTVQCHSCGKWFGGLNMHFRVHGLDARTYKELYGLPRTKSLWPPALMEKQRDAALDRDQGAIGRKNIPPAVGRPVGQEARLGVRLEASEARKGVNTRAGEKTKR</sequence>
<dbReference type="InterPro" id="IPR008807">
    <property type="entry name" value="ROS_MUCR"/>
</dbReference>
<comment type="caution">
    <text evidence="5">The sequence shown here is derived from an EMBL/GenBank/DDBJ whole genome shotgun (WGS) entry which is preliminary data.</text>
</comment>
<evidence type="ECO:0000313" key="5">
    <source>
        <dbReference type="EMBL" id="PWE52004.1"/>
    </source>
</evidence>
<dbReference type="RefSeq" id="WP_109462522.1">
    <property type="nucleotide sequence ID" value="NZ_QFBC01000060.1"/>
</dbReference>
<dbReference type="Proteomes" id="UP000245252">
    <property type="component" value="Unassembled WGS sequence"/>
</dbReference>
<comment type="similarity">
    <text evidence="1">Belongs to the ros/MucR family.</text>
</comment>
<keyword evidence="4" id="KW-0804">Transcription</keyword>
<gene>
    <name evidence="5" type="ORF">DEM27_33410</name>
</gene>
<evidence type="ECO:0000313" key="6">
    <source>
        <dbReference type="Proteomes" id="UP000245252"/>
    </source>
</evidence>
<accession>A0A2U2DFF5</accession>
<keyword evidence="2" id="KW-0805">Transcription regulation</keyword>
<name>A0A2U2DFF5_9HYPH</name>
<organism evidence="5 6">
    <name type="scientific">Metarhizobium album</name>
    <dbReference type="NCBI Taxonomy" id="2182425"/>
    <lineage>
        <taxon>Bacteria</taxon>
        <taxon>Pseudomonadati</taxon>
        <taxon>Pseudomonadota</taxon>
        <taxon>Alphaproteobacteria</taxon>
        <taxon>Hyphomicrobiales</taxon>
        <taxon>Rhizobiaceae</taxon>
        <taxon>Metarhizobium</taxon>
    </lineage>
</organism>
<dbReference type="EMBL" id="QFBC01000060">
    <property type="protein sequence ID" value="PWE52004.1"/>
    <property type="molecule type" value="Genomic_DNA"/>
</dbReference>
<dbReference type="Pfam" id="PF05443">
    <property type="entry name" value="ROS_MUCR"/>
    <property type="match status" value="1"/>
</dbReference>
<keyword evidence="3" id="KW-0238">DNA-binding</keyword>
<dbReference type="OrthoDB" id="9809693at2"/>
<reference evidence="5 6" key="1">
    <citation type="submission" date="2018-05" db="EMBL/GenBank/DDBJ databases">
        <title>The draft genome of strain NS-104.</title>
        <authorList>
            <person name="Hang P."/>
            <person name="Jiang J."/>
        </authorList>
    </citation>
    <scope>NUCLEOTIDE SEQUENCE [LARGE SCALE GENOMIC DNA]</scope>
    <source>
        <strain evidence="5 6">NS-104</strain>
    </source>
</reference>
<protein>
    <submittedName>
        <fullName evidence="5">Uncharacterized protein</fullName>
    </submittedName>
</protein>
<dbReference type="GO" id="GO:0008270">
    <property type="term" value="F:zinc ion binding"/>
    <property type="evidence" value="ECO:0007669"/>
    <property type="project" value="InterPro"/>
</dbReference>
<evidence type="ECO:0000256" key="4">
    <source>
        <dbReference type="ARBA" id="ARBA00023163"/>
    </source>
</evidence>
<keyword evidence="6" id="KW-1185">Reference proteome</keyword>
<dbReference type="AlphaFoldDB" id="A0A2U2DFF5"/>
<dbReference type="InterPro" id="IPR041920">
    <property type="entry name" value="ROS/MUCR_sf"/>
</dbReference>
<dbReference type="Gene3D" id="1.10.10.1550">
    <property type="entry name" value="ROS/MUCR transcriptional regulator protein"/>
    <property type="match status" value="1"/>
</dbReference>
<evidence type="ECO:0000256" key="1">
    <source>
        <dbReference type="ARBA" id="ARBA00007031"/>
    </source>
</evidence>
<evidence type="ECO:0000256" key="2">
    <source>
        <dbReference type="ARBA" id="ARBA00023015"/>
    </source>
</evidence>
<proteinExistence type="inferred from homology"/>
<evidence type="ECO:0000256" key="3">
    <source>
        <dbReference type="ARBA" id="ARBA00023125"/>
    </source>
</evidence>